<name>A0A1M5QKV6_9RHOB</name>
<evidence type="ECO:0000313" key="2">
    <source>
        <dbReference type="Proteomes" id="UP000184221"/>
    </source>
</evidence>
<proteinExistence type="predicted"/>
<protein>
    <recommendedName>
        <fullName evidence="3">N-(5'-phosphoribosyl)anthranilate isomerase</fullName>
    </recommendedName>
</protein>
<sequence length="104" mass="12049">MLYRMTTPCPLDPVHWLRSVFSAKAVGRGGVIHRAVRDVERIAGRELFVAEVHRRGFTLVENGEQFVVFCNRDPVRLIVERDPPKLSERAYPVFQRSTELRRTS</sequence>
<reference evidence="1 2" key="1">
    <citation type="submission" date="2016-11" db="EMBL/GenBank/DDBJ databases">
        <authorList>
            <person name="Jaros S."/>
            <person name="Januszkiewicz K."/>
            <person name="Wedrychowicz H."/>
        </authorList>
    </citation>
    <scope>NUCLEOTIDE SEQUENCE [LARGE SCALE GENOMIC DNA]</scope>
    <source>
        <strain evidence="1 2">DSM 29431</strain>
    </source>
</reference>
<evidence type="ECO:0000313" key="1">
    <source>
        <dbReference type="EMBL" id="SHH14390.1"/>
    </source>
</evidence>
<evidence type="ECO:0008006" key="3">
    <source>
        <dbReference type="Google" id="ProtNLM"/>
    </source>
</evidence>
<accession>A0A1M5QKV6</accession>
<dbReference type="Proteomes" id="UP000184221">
    <property type="component" value="Unassembled WGS sequence"/>
</dbReference>
<keyword evidence="2" id="KW-1185">Reference proteome</keyword>
<dbReference type="AlphaFoldDB" id="A0A1M5QKV6"/>
<organism evidence="1 2">
    <name type="scientific">Marivita hallyeonensis</name>
    <dbReference type="NCBI Taxonomy" id="996342"/>
    <lineage>
        <taxon>Bacteria</taxon>
        <taxon>Pseudomonadati</taxon>
        <taxon>Pseudomonadota</taxon>
        <taxon>Alphaproteobacteria</taxon>
        <taxon>Rhodobacterales</taxon>
        <taxon>Roseobacteraceae</taxon>
        <taxon>Marivita</taxon>
    </lineage>
</organism>
<dbReference type="STRING" id="996342.SAMN05443551_1390"/>
<gene>
    <name evidence="1" type="ORF">SAMN05443551_1390</name>
</gene>
<dbReference type="EMBL" id="FQXC01000002">
    <property type="protein sequence ID" value="SHH14390.1"/>
    <property type="molecule type" value="Genomic_DNA"/>
</dbReference>